<dbReference type="PANTHER" id="PTHR33352">
    <property type="entry name" value="SLR1095 PROTEIN"/>
    <property type="match status" value="1"/>
</dbReference>
<keyword evidence="4" id="KW-1185">Reference proteome</keyword>
<comment type="caution">
    <text evidence="3">The sequence shown here is derived from an EMBL/GenBank/DDBJ whole genome shotgun (WGS) entry which is preliminary data.</text>
</comment>
<protein>
    <submittedName>
        <fullName evidence="3">Uma2 family endonuclease</fullName>
    </submittedName>
</protein>
<dbReference type="InterPro" id="IPR011335">
    <property type="entry name" value="Restrct_endonuc-II-like"/>
</dbReference>
<keyword evidence="3" id="KW-0378">Hydrolase</keyword>
<feature type="domain" description="Putative restriction endonuclease" evidence="2">
    <location>
        <begin position="35"/>
        <end position="184"/>
    </location>
</feature>
<dbReference type="PANTHER" id="PTHR33352:SF3">
    <property type="entry name" value="SLR1612 PROTEIN"/>
    <property type="match status" value="1"/>
</dbReference>
<dbReference type="SUPFAM" id="SSF52980">
    <property type="entry name" value="Restriction endonuclease-like"/>
    <property type="match status" value="1"/>
</dbReference>
<dbReference type="InterPro" id="IPR008538">
    <property type="entry name" value="Uma2"/>
</dbReference>
<evidence type="ECO:0000313" key="3">
    <source>
        <dbReference type="EMBL" id="MCJ2541602.1"/>
    </source>
</evidence>
<dbReference type="Gene3D" id="3.90.1570.10">
    <property type="entry name" value="tt1808, chain A"/>
    <property type="match status" value="1"/>
</dbReference>
<feature type="region of interest" description="Disordered" evidence="1">
    <location>
        <begin position="212"/>
        <end position="275"/>
    </location>
</feature>
<dbReference type="Proteomes" id="UP000830835">
    <property type="component" value="Unassembled WGS sequence"/>
</dbReference>
<dbReference type="GO" id="GO:0004519">
    <property type="term" value="F:endonuclease activity"/>
    <property type="evidence" value="ECO:0007669"/>
    <property type="project" value="UniProtKB-KW"/>
</dbReference>
<sequence length="275" mass="32784">MLVQDKSTHPNSLTRQQLAELMPSAQGLLSDEPEMEHSLHALQLLILVTCLHRLWQDRSDYFLAWNLTVYYSREQLKTKDFRGPDLFLVKGVSNHPRGSWVVWEEGGKYPDLIIELLSESTAEVDRTEKRELYQTIFRTPEYFYFSPETLEFMGLRLQEGLRYEEIPATEQGWRWSEVLGLYLGIHNRQLRYFLPTGELALLPEEAERLERQRAEQERQRAEQERQRAEQERQRAEQERQRAEQERQRTEQERQRAERLAQKLRELGVDPASLEK</sequence>
<dbReference type="CDD" id="cd06260">
    <property type="entry name" value="DUF820-like"/>
    <property type="match status" value="1"/>
</dbReference>
<accession>A0ABT0C7B0</accession>
<evidence type="ECO:0000256" key="1">
    <source>
        <dbReference type="SAM" id="MobiDB-lite"/>
    </source>
</evidence>
<dbReference type="InterPro" id="IPR012296">
    <property type="entry name" value="Nuclease_put_TT1808"/>
</dbReference>
<keyword evidence="3" id="KW-0255">Endonuclease</keyword>
<reference evidence="3" key="1">
    <citation type="submission" date="2021-02" db="EMBL/GenBank/DDBJ databases">
        <title>The CRISPR/cas machinery reduction and long-range gene transfer in the hot spring cyanobacterium Synechococcus.</title>
        <authorList>
            <person name="Dvorak P."/>
            <person name="Jahodarova E."/>
            <person name="Hasler P."/>
            <person name="Poulickova A."/>
        </authorList>
    </citation>
    <scope>NUCLEOTIDE SEQUENCE</scope>
    <source>
        <strain evidence="3">Rupite</strain>
    </source>
</reference>
<organism evidence="3 4">
    <name type="scientific">Thermostichus vulcanus str. 'Rupite'</name>
    <dbReference type="NCBI Taxonomy" id="2813851"/>
    <lineage>
        <taxon>Bacteria</taxon>
        <taxon>Bacillati</taxon>
        <taxon>Cyanobacteriota</taxon>
        <taxon>Cyanophyceae</taxon>
        <taxon>Thermostichales</taxon>
        <taxon>Thermostichaceae</taxon>
        <taxon>Thermostichus</taxon>
    </lineage>
</organism>
<evidence type="ECO:0000259" key="2">
    <source>
        <dbReference type="Pfam" id="PF05685"/>
    </source>
</evidence>
<evidence type="ECO:0000313" key="4">
    <source>
        <dbReference type="Proteomes" id="UP000830835"/>
    </source>
</evidence>
<dbReference type="RefSeq" id="WP_244348726.1">
    <property type="nucleotide sequence ID" value="NZ_JAFIRA010000002.1"/>
</dbReference>
<keyword evidence="3" id="KW-0540">Nuclease</keyword>
<gene>
    <name evidence="3" type="ORF">JX360_01560</name>
</gene>
<proteinExistence type="predicted"/>
<name>A0ABT0C7B0_THEVL</name>
<dbReference type="EMBL" id="JAFIRA010000002">
    <property type="protein sequence ID" value="MCJ2541602.1"/>
    <property type="molecule type" value="Genomic_DNA"/>
</dbReference>
<dbReference type="Pfam" id="PF05685">
    <property type="entry name" value="Uma2"/>
    <property type="match status" value="1"/>
</dbReference>